<evidence type="ECO:0000259" key="9">
    <source>
        <dbReference type="Pfam" id="PF13231"/>
    </source>
</evidence>
<evidence type="ECO:0000256" key="6">
    <source>
        <dbReference type="ARBA" id="ARBA00022989"/>
    </source>
</evidence>
<feature type="transmembrane region" description="Helical" evidence="8">
    <location>
        <begin position="360"/>
        <end position="376"/>
    </location>
</feature>
<comment type="subcellular location">
    <subcellularLocation>
        <location evidence="1">Cell membrane</location>
        <topology evidence="1">Multi-pass membrane protein</topology>
    </subcellularLocation>
</comment>
<sequence length="467" mass="54135">MKKTDLNYTFCLITLLLFLAIFGFSIFSDGMFFDGIFYAAVANNYAHHIGTFWAMQYSPAFPQGFHDQPPLAIFLQAICFRLFGDSIYVERFYCFGFALLNMYLIKKTWALIADKYHDLFWLPVLIWIITPLTAWTFQNNLMEVTMSAFDLLAIYFVIKGSKNNSLLLLLLGGLFTFLAGFTKGFQGLFPIAAPFIYWIIYRHTDFKKWLIQFAAVLLIPVLAITLLYINPASHLSLKLYFEHRLTGTFHHLGDTTTSHFFLLYKLVLYLLIPVGLIFIVRFLTRNNNSENVMDRKPIYFFILIGLSASLPLMVTLEQRVFYLTTSIPYFAIALALIALPSIEHFIMKMSNINRKVINKVLITFILILIILIPLNSSKPKREGDLIADLSVIKKTIPENTAVSIPSVLNDHWAYHAYFMRYCRISLDDKHRQKYFISEREMNAPADSCYQNMSLPLKKFKLYECKNY</sequence>
<evidence type="ECO:0000256" key="3">
    <source>
        <dbReference type="ARBA" id="ARBA00022676"/>
    </source>
</evidence>
<keyword evidence="2" id="KW-1003">Cell membrane</keyword>
<dbReference type="InterPro" id="IPR038731">
    <property type="entry name" value="RgtA/B/C-like"/>
</dbReference>
<evidence type="ECO:0000256" key="7">
    <source>
        <dbReference type="ARBA" id="ARBA00023136"/>
    </source>
</evidence>
<keyword evidence="3" id="KW-0328">Glycosyltransferase</keyword>
<protein>
    <submittedName>
        <fullName evidence="10">Glycosyltransferase family 39 protein</fullName>
    </submittedName>
</protein>
<feature type="transmembrane region" description="Helical" evidence="8">
    <location>
        <begin position="320"/>
        <end position="339"/>
    </location>
</feature>
<feature type="domain" description="Glycosyltransferase RgtA/B/C/D-like" evidence="9">
    <location>
        <begin position="67"/>
        <end position="222"/>
    </location>
</feature>
<feature type="transmembrane region" description="Helical" evidence="8">
    <location>
        <begin position="7"/>
        <end position="27"/>
    </location>
</feature>
<dbReference type="Pfam" id="PF13231">
    <property type="entry name" value="PMT_2"/>
    <property type="match status" value="1"/>
</dbReference>
<evidence type="ECO:0000256" key="1">
    <source>
        <dbReference type="ARBA" id="ARBA00004651"/>
    </source>
</evidence>
<evidence type="ECO:0000256" key="5">
    <source>
        <dbReference type="ARBA" id="ARBA00022692"/>
    </source>
</evidence>
<dbReference type="GO" id="GO:0005886">
    <property type="term" value="C:plasma membrane"/>
    <property type="evidence" value="ECO:0007669"/>
    <property type="project" value="UniProtKB-SubCell"/>
</dbReference>
<proteinExistence type="predicted"/>
<keyword evidence="6 8" id="KW-1133">Transmembrane helix</keyword>
<gene>
    <name evidence="10" type="ORF">IPP15_11385</name>
</gene>
<keyword evidence="5 8" id="KW-0812">Transmembrane</keyword>
<keyword evidence="7 8" id="KW-0472">Membrane</keyword>
<feature type="transmembrane region" description="Helical" evidence="8">
    <location>
        <begin position="87"/>
        <end position="104"/>
    </location>
</feature>
<accession>A0A9D7XQG6</accession>
<feature type="transmembrane region" description="Helical" evidence="8">
    <location>
        <begin position="262"/>
        <end position="284"/>
    </location>
</feature>
<feature type="transmembrane region" description="Helical" evidence="8">
    <location>
        <begin position="165"/>
        <end position="181"/>
    </location>
</feature>
<evidence type="ECO:0000256" key="8">
    <source>
        <dbReference type="SAM" id="Phobius"/>
    </source>
</evidence>
<reference evidence="10 11" key="1">
    <citation type="submission" date="2020-10" db="EMBL/GenBank/DDBJ databases">
        <title>Connecting structure to function with the recovery of over 1000 high-quality activated sludge metagenome-assembled genomes encoding full-length rRNA genes using long-read sequencing.</title>
        <authorList>
            <person name="Singleton C.M."/>
            <person name="Petriglieri F."/>
            <person name="Kristensen J.M."/>
            <person name="Kirkegaard R.H."/>
            <person name="Michaelsen T.Y."/>
            <person name="Andersen M.H."/>
            <person name="Karst S.M."/>
            <person name="Dueholm M.S."/>
            <person name="Nielsen P.H."/>
            <person name="Albertsen M."/>
        </authorList>
    </citation>
    <scope>NUCLEOTIDE SEQUENCE [LARGE SCALE GENOMIC DNA]</scope>
    <source>
        <strain evidence="10">Ribe_18-Q3-R11-54_MAXAC.273</strain>
    </source>
</reference>
<dbReference type="Proteomes" id="UP000808337">
    <property type="component" value="Unassembled WGS sequence"/>
</dbReference>
<feature type="transmembrane region" description="Helical" evidence="8">
    <location>
        <begin position="116"/>
        <end position="135"/>
    </location>
</feature>
<organism evidence="10 11">
    <name type="scientific">Candidatus Opimibacter skivensis</name>
    <dbReference type="NCBI Taxonomy" id="2982028"/>
    <lineage>
        <taxon>Bacteria</taxon>
        <taxon>Pseudomonadati</taxon>
        <taxon>Bacteroidota</taxon>
        <taxon>Saprospiria</taxon>
        <taxon>Saprospirales</taxon>
        <taxon>Saprospiraceae</taxon>
        <taxon>Candidatus Opimibacter</taxon>
    </lineage>
</organism>
<dbReference type="GO" id="GO:0016763">
    <property type="term" value="F:pentosyltransferase activity"/>
    <property type="evidence" value="ECO:0007669"/>
    <property type="project" value="TreeGrafter"/>
</dbReference>
<keyword evidence="4" id="KW-0808">Transferase</keyword>
<dbReference type="InterPro" id="IPR050297">
    <property type="entry name" value="LipidA_mod_glycosyltrf_83"/>
</dbReference>
<evidence type="ECO:0000313" key="10">
    <source>
        <dbReference type="EMBL" id="MBK9983006.1"/>
    </source>
</evidence>
<feature type="transmembrane region" description="Helical" evidence="8">
    <location>
        <begin position="296"/>
        <end position="314"/>
    </location>
</feature>
<name>A0A9D7XQG6_9BACT</name>
<dbReference type="AlphaFoldDB" id="A0A9D7XQG6"/>
<dbReference type="PANTHER" id="PTHR33908">
    <property type="entry name" value="MANNOSYLTRANSFERASE YKCB-RELATED"/>
    <property type="match status" value="1"/>
</dbReference>
<feature type="transmembrane region" description="Helical" evidence="8">
    <location>
        <begin position="210"/>
        <end position="229"/>
    </location>
</feature>
<dbReference type="GO" id="GO:0009103">
    <property type="term" value="P:lipopolysaccharide biosynthetic process"/>
    <property type="evidence" value="ECO:0007669"/>
    <property type="project" value="UniProtKB-ARBA"/>
</dbReference>
<comment type="caution">
    <text evidence="10">The sequence shown here is derived from an EMBL/GenBank/DDBJ whole genome shotgun (WGS) entry which is preliminary data.</text>
</comment>
<dbReference type="EMBL" id="JADKGY010000008">
    <property type="protein sequence ID" value="MBK9983006.1"/>
    <property type="molecule type" value="Genomic_DNA"/>
</dbReference>
<dbReference type="PANTHER" id="PTHR33908:SF11">
    <property type="entry name" value="MEMBRANE PROTEIN"/>
    <property type="match status" value="1"/>
</dbReference>
<evidence type="ECO:0000256" key="2">
    <source>
        <dbReference type="ARBA" id="ARBA00022475"/>
    </source>
</evidence>
<evidence type="ECO:0000313" key="11">
    <source>
        <dbReference type="Proteomes" id="UP000808337"/>
    </source>
</evidence>
<evidence type="ECO:0000256" key="4">
    <source>
        <dbReference type="ARBA" id="ARBA00022679"/>
    </source>
</evidence>